<sequence>MANGGDGGYDETWFSPGGFLSTFFVTGNLRIPEGKGGVRWARLDRELRRFFLGDKSQASGDRKEVVGISKPRNQRDPQSNRIRNACNPGITFMDPTLILPGSMPSVTPDIWSSKPRVELSRVEPRLTRCFDFEWNPTVKTLRIKVQEGVERDLAQVKDPVERDLAQVKDPVESDPDQVEAQVETLEPTSIQAFIEVPLKALVVDNPSLLGESSRSLSALVVDSHSRMDSTPEPSTLLEATTSEEPFSLLSCTPLNTMAPMVPPPLRLSCEDEVMRALVLALLEATTSEEPLSPLSCTPLDTMAPMVPPPLRLSCEDEVMTNPSKWVSQQMNFFRKHVGVSISSHEPECLALLTRIDKDRQLLKPPNTPRKSVSKGLRELRNLSSSVNYEAMNSIMEYQGLNCPPKREVALDAIKTVVEVLLMWDKRMVEKVNVVIGKFSVSCLWKGFVDGFDWACSGIYGPHTDIERLELWNELYMIRHRWASPWCAIGDFNVIRVPSERWGHSSFCPAMVVFSDWIDNLHLVDLPLVGGQYTWCNGSSPPSMSRLDRVLIFSNWEEHFPDVLLKLFPRPISDHHPIMGWWSNYVFIGTPSFVLANKLKALKEDLRHWNKETFGDVQYRKNYQMGEENETWRLVVDGLSFDSIGAAARVHLERPFELEEVVQVLKDVQGNKAFGPDGFTMAFFQKCWNVLEKDVMDFFGEVHMYCKFEKSLNTTFLSLIPKKVDATNIRNFHPISLIGSFYKLLSKVLANRLSRIKNCTPGLICKLDIEKAYHVNWDCLFFLLDRMGFGNKWVCWMRACVSTVRYSVIVNGSPTGFFDSSRGLRQDDPLSSLLFLVIMEVLSRMLRRTEEGGFIRGFHAATRLRVNMNKSEMVPVGAVTDLPRLAALLSCKIGTLPLNYLGMPLGAPHKALSMWDPILENIERRLAGWKKLYLSKGGRLTLLKSSLSSMPTYFMPLFPIPAKVARRIELLQRNFLWDGLGEIHRHHLVAWNKVCSPIAHGGLGIRPLHLFNRALLGKWLWRFGWEDTRLWRRVLVVKYGLEGGGWITNHSHAAHGCSLWKSILMGWADFRRHIGFDVGCGTKVLFWHDKWCTNLSLKDMYPVLYTCSNNKDAFIASLFVDSRDGRNRDWSVDFL</sequence>
<dbReference type="PANTHER" id="PTHR33116">
    <property type="entry name" value="REVERSE TRANSCRIPTASE ZINC-BINDING DOMAIN-CONTAINING PROTEIN-RELATED-RELATED"/>
    <property type="match status" value="1"/>
</dbReference>
<name>A0A2N9INW3_FAGSY</name>
<evidence type="ECO:0000256" key="1">
    <source>
        <dbReference type="SAM" id="MobiDB-lite"/>
    </source>
</evidence>
<dbReference type="PANTHER" id="PTHR33116:SF78">
    <property type="entry name" value="OS12G0587133 PROTEIN"/>
    <property type="match status" value="1"/>
</dbReference>
<feature type="region of interest" description="Disordered" evidence="1">
    <location>
        <begin position="62"/>
        <end position="82"/>
    </location>
</feature>
<dbReference type="EMBL" id="OIVN01006138">
    <property type="protein sequence ID" value="SPD25984.1"/>
    <property type="molecule type" value="Genomic_DNA"/>
</dbReference>
<gene>
    <name evidence="2" type="ORF">FSB_LOCUS53866</name>
</gene>
<evidence type="ECO:0000313" key="2">
    <source>
        <dbReference type="EMBL" id="SPD25984.1"/>
    </source>
</evidence>
<organism evidence="2">
    <name type="scientific">Fagus sylvatica</name>
    <name type="common">Beechnut</name>
    <dbReference type="NCBI Taxonomy" id="28930"/>
    <lineage>
        <taxon>Eukaryota</taxon>
        <taxon>Viridiplantae</taxon>
        <taxon>Streptophyta</taxon>
        <taxon>Embryophyta</taxon>
        <taxon>Tracheophyta</taxon>
        <taxon>Spermatophyta</taxon>
        <taxon>Magnoliopsida</taxon>
        <taxon>eudicotyledons</taxon>
        <taxon>Gunneridae</taxon>
        <taxon>Pentapetalae</taxon>
        <taxon>rosids</taxon>
        <taxon>fabids</taxon>
        <taxon>Fagales</taxon>
        <taxon>Fagaceae</taxon>
        <taxon>Fagus</taxon>
    </lineage>
</organism>
<accession>A0A2N9INW3</accession>
<reference evidence="2" key="1">
    <citation type="submission" date="2018-02" db="EMBL/GenBank/DDBJ databases">
        <authorList>
            <person name="Cohen D.B."/>
            <person name="Kent A.D."/>
        </authorList>
    </citation>
    <scope>NUCLEOTIDE SEQUENCE</scope>
</reference>
<dbReference type="SUPFAM" id="SSF56219">
    <property type="entry name" value="DNase I-like"/>
    <property type="match status" value="1"/>
</dbReference>
<dbReference type="AlphaFoldDB" id="A0A2N9INW3"/>
<protein>
    <submittedName>
        <fullName evidence="2">Uncharacterized protein</fullName>
    </submittedName>
</protein>
<dbReference type="InterPro" id="IPR036691">
    <property type="entry name" value="Endo/exonu/phosph_ase_sf"/>
</dbReference>
<proteinExistence type="predicted"/>
<dbReference type="Gene3D" id="3.60.10.10">
    <property type="entry name" value="Endonuclease/exonuclease/phosphatase"/>
    <property type="match status" value="1"/>
</dbReference>